<feature type="domain" description="SnoaL-like" evidence="2">
    <location>
        <begin position="11"/>
        <end position="119"/>
    </location>
</feature>
<dbReference type="RefSeq" id="WP_308481580.1">
    <property type="nucleotide sequence ID" value="NZ_OY726397.1"/>
</dbReference>
<dbReference type="InterPro" id="IPR032710">
    <property type="entry name" value="NTF2-like_dom_sf"/>
</dbReference>
<dbReference type="Gene3D" id="3.10.450.50">
    <property type="match status" value="1"/>
</dbReference>
<dbReference type="InterPro" id="IPR029045">
    <property type="entry name" value="ClpP/crotonase-like_dom_sf"/>
</dbReference>
<protein>
    <submittedName>
        <fullName evidence="3">Enoyl-CoA hydratase-related protein</fullName>
    </submittedName>
</protein>
<dbReference type="Gene3D" id="1.10.12.10">
    <property type="entry name" value="Lyase 2-enoyl-coa Hydratase, Chain A, domain 2"/>
    <property type="match status" value="1"/>
</dbReference>
<accession>A0ABM9LHG5</accession>
<dbReference type="InterPro" id="IPR037401">
    <property type="entry name" value="SnoaL-like"/>
</dbReference>
<dbReference type="Pfam" id="PF12680">
    <property type="entry name" value="SnoaL_2"/>
    <property type="match status" value="1"/>
</dbReference>
<reference evidence="3 4" key="1">
    <citation type="submission" date="2023-08" db="EMBL/GenBank/DDBJ databases">
        <authorList>
            <person name="Folkvardsen B D."/>
            <person name="Norman A."/>
        </authorList>
    </citation>
    <scope>NUCLEOTIDE SEQUENCE [LARGE SCALE GENOMIC DNA]</scope>
    <source>
        <strain evidence="3 4">Mu0053</strain>
    </source>
</reference>
<sequence>MSAERAVETAKRLYEALAGGDKDALGALLHPDFVGHAAEGLPLQMGGEHVGGEAMRTNLWWRIGEHFRVKAIAEEFQSLPDARLMVTGRYRGTARRSGNPLDAAFVHVIAFSDDGRIVALQQLTDTAAWHAALDGPSALETIEYRVDDGVATVCLNRPAERNAIDMRVGQETLEVARRIEADPTVRCVLICGNGPALTVGGDIKHFVEGRSERFGDYLAEMTVPFHRAFDILSRIQAPIVTAAHGAVAGGGIGYVYAADIVVAAEGTRFLTAFAGLGVSGDGGGTWHLPRLIGPRRAAEAYLRNKPISAQQALEWGMINEIVPADRLREHATELARELATGPTRAFGAMRELLRDSWRSDLSGHLLAETRALKATGDTQDAAAAINAFAAKQQPTFIGR</sequence>
<dbReference type="Proteomes" id="UP001190465">
    <property type="component" value="Chromosome"/>
</dbReference>
<evidence type="ECO:0000256" key="1">
    <source>
        <dbReference type="ARBA" id="ARBA00005254"/>
    </source>
</evidence>
<keyword evidence="4" id="KW-1185">Reference proteome</keyword>
<gene>
    <name evidence="3" type="ORF">MU0053_001329</name>
</gene>
<dbReference type="PANTHER" id="PTHR43459:SF1">
    <property type="entry name" value="EG:BACN32G11.4 PROTEIN"/>
    <property type="match status" value="1"/>
</dbReference>
<evidence type="ECO:0000259" key="2">
    <source>
        <dbReference type="Pfam" id="PF12680"/>
    </source>
</evidence>
<dbReference type="SUPFAM" id="SSF54427">
    <property type="entry name" value="NTF2-like"/>
    <property type="match status" value="1"/>
</dbReference>
<dbReference type="Gene3D" id="3.90.226.10">
    <property type="entry name" value="2-enoyl-CoA Hydratase, Chain A, domain 1"/>
    <property type="match status" value="1"/>
</dbReference>
<dbReference type="InterPro" id="IPR001753">
    <property type="entry name" value="Enoyl-CoA_hydra/iso"/>
</dbReference>
<name>A0ABM9LHG5_9MYCO</name>
<organism evidence="3 4">
    <name type="scientific">[Mycobacterium] burgundiense</name>
    <dbReference type="NCBI Taxonomy" id="3064286"/>
    <lineage>
        <taxon>Bacteria</taxon>
        <taxon>Bacillati</taxon>
        <taxon>Actinomycetota</taxon>
        <taxon>Actinomycetes</taxon>
        <taxon>Mycobacteriales</taxon>
        <taxon>Mycobacteriaceae</taxon>
        <taxon>Mycolicibacterium</taxon>
    </lineage>
</organism>
<evidence type="ECO:0000313" key="4">
    <source>
        <dbReference type="Proteomes" id="UP001190465"/>
    </source>
</evidence>
<dbReference type="PANTHER" id="PTHR43459">
    <property type="entry name" value="ENOYL-COA HYDRATASE"/>
    <property type="match status" value="1"/>
</dbReference>
<dbReference type="SUPFAM" id="SSF52096">
    <property type="entry name" value="ClpP/crotonase"/>
    <property type="match status" value="1"/>
</dbReference>
<evidence type="ECO:0000313" key="3">
    <source>
        <dbReference type="EMBL" id="CAJ1499108.1"/>
    </source>
</evidence>
<dbReference type="Pfam" id="PF00378">
    <property type="entry name" value="ECH_1"/>
    <property type="match status" value="1"/>
</dbReference>
<comment type="similarity">
    <text evidence="1">Belongs to the enoyl-CoA hydratase/isomerase family.</text>
</comment>
<dbReference type="CDD" id="cd06558">
    <property type="entry name" value="crotonase-like"/>
    <property type="match status" value="1"/>
</dbReference>
<dbReference type="InterPro" id="IPR014748">
    <property type="entry name" value="Enoyl-CoA_hydra_C"/>
</dbReference>
<dbReference type="EMBL" id="OY726397">
    <property type="protein sequence ID" value="CAJ1499108.1"/>
    <property type="molecule type" value="Genomic_DNA"/>
</dbReference>
<proteinExistence type="inferred from homology"/>